<dbReference type="RefSeq" id="WP_214506351.1">
    <property type="nucleotide sequence ID" value="NZ_JAHEPS010000002.1"/>
</dbReference>
<keyword evidence="2" id="KW-0472">Membrane</keyword>
<dbReference type="EMBL" id="JAHEPS010000002">
    <property type="protein sequence ID" value="MBT1444148.1"/>
    <property type="molecule type" value="Genomic_DNA"/>
</dbReference>
<reference evidence="3 4" key="1">
    <citation type="submission" date="2021-05" db="EMBL/GenBank/DDBJ databases">
        <title>Shewanella sp. JM162201.</title>
        <authorList>
            <person name="Xu S."/>
            <person name="Li A."/>
        </authorList>
    </citation>
    <scope>NUCLEOTIDE SEQUENCE [LARGE SCALE GENOMIC DNA]</scope>
    <source>
        <strain evidence="3 4">JM162201</strain>
    </source>
</reference>
<dbReference type="Proteomes" id="UP001195903">
    <property type="component" value="Unassembled WGS sequence"/>
</dbReference>
<evidence type="ECO:0000256" key="2">
    <source>
        <dbReference type="SAM" id="Phobius"/>
    </source>
</evidence>
<keyword evidence="2" id="KW-1133">Transmembrane helix</keyword>
<proteinExistence type="predicted"/>
<comment type="caution">
    <text evidence="3">The sequence shown here is derived from an EMBL/GenBank/DDBJ whole genome shotgun (WGS) entry which is preliminary data.</text>
</comment>
<evidence type="ECO:0000313" key="3">
    <source>
        <dbReference type="EMBL" id="MBT1444148.1"/>
    </source>
</evidence>
<feature type="region of interest" description="Disordered" evidence="1">
    <location>
        <begin position="1"/>
        <end position="33"/>
    </location>
</feature>
<name>A0ABS5V520_9GAMM</name>
<sequence>MMDKLSHHKEKLTERAEKRIERETQPAQHETKLAQHEAKLPMDAAKFILSLSLLLALYLLKPEPVSAVVMVIWLSTLVYCVLSFCTLGYRLVMLLRYTRQRG</sequence>
<evidence type="ECO:0000256" key="1">
    <source>
        <dbReference type="SAM" id="MobiDB-lite"/>
    </source>
</evidence>
<gene>
    <name evidence="3" type="ORF">KJI95_06365</name>
</gene>
<evidence type="ECO:0000313" key="4">
    <source>
        <dbReference type="Proteomes" id="UP001195903"/>
    </source>
</evidence>
<organism evidence="3 4">
    <name type="scientific">Shewanella jiangmenensis</name>
    <dbReference type="NCBI Taxonomy" id="2837387"/>
    <lineage>
        <taxon>Bacteria</taxon>
        <taxon>Pseudomonadati</taxon>
        <taxon>Pseudomonadota</taxon>
        <taxon>Gammaproteobacteria</taxon>
        <taxon>Alteromonadales</taxon>
        <taxon>Shewanellaceae</taxon>
        <taxon>Shewanella</taxon>
    </lineage>
</organism>
<keyword evidence="4" id="KW-1185">Reference proteome</keyword>
<accession>A0ABS5V520</accession>
<feature type="transmembrane region" description="Helical" evidence="2">
    <location>
        <begin position="67"/>
        <end position="92"/>
    </location>
</feature>
<protein>
    <submittedName>
        <fullName evidence="3">Uncharacterized protein</fullName>
    </submittedName>
</protein>
<keyword evidence="2" id="KW-0812">Transmembrane</keyword>